<proteinExistence type="predicted"/>
<dbReference type="EMBL" id="CP012670">
    <property type="protein sequence ID" value="AUX20483.1"/>
    <property type="molecule type" value="Genomic_DNA"/>
</dbReference>
<evidence type="ECO:0000313" key="2">
    <source>
        <dbReference type="EMBL" id="AUX20483.1"/>
    </source>
</evidence>
<sequence>MWNVGLELGAPPVPAAPPPDPVTPVEAPPVPALVLPVEAPPVPALVLPVEAPPVPALVLPVEAPPVPALVLPVEAPPVPALVLPVEGPPVPGPAPPVLPTSPVEPGEEDSPHPDAAMMARNGKRRNLAVPRSVRFIWVMVIASSRRGAIRTEGRNWWAGGAMPAGRTSPAKSSAPRHNLSQLGSLASRIRPGATRGEGRHRWILPSSTAARPSVRRERRPVLSRRSGFTVRDRGYLKRARRAGNAGDSTRGKRAASRNRRAARCAWLLVSPSALAGSRSRGSRWSEPHTTLASDAAEAAAAAQPRAPATSCAARRTSAAAAPTLHARASHHCTSAPLIHGGTHAGGAARSAAVRTRSRSGAAR</sequence>
<feature type="region of interest" description="Disordered" evidence="1">
    <location>
        <begin position="92"/>
        <end position="112"/>
    </location>
</feature>
<accession>A0A4P2PVK2</accession>
<dbReference type="AlphaFoldDB" id="A0A4P2PVK2"/>
<organism evidence="2 3">
    <name type="scientific">Sorangium cellulosum</name>
    <name type="common">Polyangium cellulosum</name>
    <dbReference type="NCBI Taxonomy" id="56"/>
    <lineage>
        <taxon>Bacteria</taxon>
        <taxon>Pseudomonadati</taxon>
        <taxon>Myxococcota</taxon>
        <taxon>Polyangia</taxon>
        <taxon>Polyangiales</taxon>
        <taxon>Polyangiaceae</taxon>
        <taxon>Sorangium</taxon>
    </lineage>
</organism>
<feature type="region of interest" description="Disordered" evidence="1">
    <location>
        <begin position="334"/>
        <end position="363"/>
    </location>
</feature>
<gene>
    <name evidence="2" type="ORF">SOCEGT47_009550</name>
</gene>
<evidence type="ECO:0000313" key="3">
    <source>
        <dbReference type="Proteomes" id="UP000295781"/>
    </source>
</evidence>
<feature type="region of interest" description="Disordered" evidence="1">
    <location>
        <begin position="160"/>
        <end position="257"/>
    </location>
</feature>
<reference evidence="2 3" key="1">
    <citation type="submission" date="2015-09" db="EMBL/GenBank/DDBJ databases">
        <title>Sorangium comparison.</title>
        <authorList>
            <person name="Zaburannyi N."/>
            <person name="Bunk B."/>
            <person name="Overmann J."/>
            <person name="Mueller R."/>
        </authorList>
    </citation>
    <scope>NUCLEOTIDE SEQUENCE [LARGE SCALE GENOMIC DNA]</scope>
    <source>
        <strain evidence="2 3">So ceGT47</strain>
    </source>
</reference>
<feature type="compositionally biased region" description="Low complexity" evidence="1">
    <location>
        <begin position="339"/>
        <end position="363"/>
    </location>
</feature>
<protein>
    <submittedName>
        <fullName evidence="2">Uncharacterized protein</fullName>
    </submittedName>
</protein>
<dbReference type="Proteomes" id="UP000295781">
    <property type="component" value="Chromosome"/>
</dbReference>
<evidence type="ECO:0000256" key="1">
    <source>
        <dbReference type="SAM" id="MobiDB-lite"/>
    </source>
</evidence>
<name>A0A4P2PVK2_SORCE</name>